<dbReference type="PROSITE" id="PS51186">
    <property type="entry name" value="GNAT"/>
    <property type="match status" value="1"/>
</dbReference>
<dbReference type="Pfam" id="PF00583">
    <property type="entry name" value="Acetyltransf_1"/>
    <property type="match status" value="1"/>
</dbReference>
<dbReference type="OrthoDB" id="9796919at2"/>
<dbReference type="Proteomes" id="UP000003571">
    <property type="component" value="Unassembled WGS sequence"/>
</dbReference>
<feature type="domain" description="N-acetyltransferase" evidence="1">
    <location>
        <begin position="3"/>
        <end position="168"/>
    </location>
</feature>
<evidence type="ECO:0000313" key="2">
    <source>
        <dbReference type="EMBL" id="EIC00785.1"/>
    </source>
</evidence>
<dbReference type="PANTHER" id="PTHR43415">
    <property type="entry name" value="SPERMIDINE N(1)-ACETYLTRANSFERASE"/>
    <property type="match status" value="1"/>
</dbReference>
<dbReference type="PATRIC" id="fig|907348.3.peg.2852"/>
<accession>H7EPF2</accession>
<dbReference type="RefSeq" id="WP_002706485.1">
    <property type="nucleotide sequence ID" value="NZ_AGRW01000054.1"/>
</dbReference>
<evidence type="ECO:0000313" key="3">
    <source>
        <dbReference type="Proteomes" id="UP000003571"/>
    </source>
</evidence>
<dbReference type="CDD" id="cd04301">
    <property type="entry name" value="NAT_SF"/>
    <property type="match status" value="1"/>
</dbReference>
<dbReference type="Gene3D" id="3.40.630.30">
    <property type="match status" value="1"/>
</dbReference>
<protein>
    <submittedName>
        <fullName evidence="2">GCN5-related N-acetyltransferase</fullName>
    </submittedName>
</protein>
<proteinExistence type="predicted"/>
<dbReference type="EMBL" id="AGRW01000054">
    <property type="protein sequence ID" value="EIC00785.1"/>
    <property type="molecule type" value="Genomic_DNA"/>
</dbReference>
<organism evidence="2 3">
    <name type="scientific">Treponema saccharophilum DSM 2985</name>
    <dbReference type="NCBI Taxonomy" id="907348"/>
    <lineage>
        <taxon>Bacteria</taxon>
        <taxon>Pseudomonadati</taxon>
        <taxon>Spirochaetota</taxon>
        <taxon>Spirochaetia</taxon>
        <taxon>Spirochaetales</taxon>
        <taxon>Treponemataceae</taxon>
        <taxon>Treponema</taxon>
    </lineage>
</organism>
<comment type="caution">
    <text evidence="2">The sequence shown here is derived from an EMBL/GenBank/DDBJ whole genome shotgun (WGS) entry which is preliminary data.</text>
</comment>
<dbReference type="InterPro" id="IPR000182">
    <property type="entry name" value="GNAT_dom"/>
</dbReference>
<keyword evidence="2" id="KW-0808">Transferase</keyword>
<gene>
    <name evidence="2" type="ORF">TresaDRAFT_0258</name>
</gene>
<dbReference type="InterPro" id="IPR016181">
    <property type="entry name" value="Acyl_CoA_acyltransferase"/>
</dbReference>
<dbReference type="SUPFAM" id="SSF55729">
    <property type="entry name" value="Acyl-CoA N-acyltransferases (Nat)"/>
    <property type="match status" value="1"/>
</dbReference>
<sequence>MDIAITRASPEDAAEIIALMKIIGSESDNLSFDGNGIPVTVDEEAEFLKSIGHSRNEAFFVARRDSKIIGTAHYTAFTKKRMAHRGEFGICVRKSECGRGVGSMLLGEILSFAKDVARSQIVSLEVRSDNIAAIKLYEKFGFEKIGRFKGFFKINGEFIDFDIMQKFI</sequence>
<name>H7EPF2_9SPIR</name>
<dbReference type="STRING" id="907348.TresaDRAFT_0258"/>
<dbReference type="eggNOG" id="COG1670">
    <property type="taxonomic scope" value="Bacteria"/>
</dbReference>
<dbReference type="GO" id="GO:0016747">
    <property type="term" value="F:acyltransferase activity, transferring groups other than amino-acyl groups"/>
    <property type="evidence" value="ECO:0007669"/>
    <property type="project" value="InterPro"/>
</dbReference>
<dbReference type="AlphaFoldDB" id="H7EPF2"/>
<keyword evidence="3" id="KW-1185">Reference proteome</keyword>
<evidence type="ECO:0000259" key="1">
    <source>
        <dbReference type="PROSITE" id="PS51186"/>
    </source>
</evidence>
<reference evidence="2 3" key="1">
    <citation type="submission" date="2011-09" db="EMBL/GenBank/DDBJ databases">
        <title>The draft genome of Treponema saccharophilum DSM 2985.</title>
        <authorList>
            <consortium name="US DOE Joint Genome Institute (JGI-PGF)"/>
            <person name="Lucas S."/>
            <person name="Copeland A."/>
            <person name="Lapidus A."/>
            <person name="Glavina del Rio T."/>
            <person name="Dalin E."/>
            <person name="Tice H."/>
            <person name="Bruce D."/>
            <person name="Goodwin L."/>
            <person name="Pitluck S."/>
            <person name="Peters L."/>
            <person name="Kyrpides N."/>
            <person name="Mavromatis K."/>
            <person name="Ivanova N."/>
            <person name="Markowitz V."/>
            <person name="Cheng J.-F."/>
            <person name="Hugenholtz P."/>
            <person name="Woyke T."/>
            <person name="Wu D."/>
            <person name="Gronow S."/>
            <person name="Wellnitz S."/>
            <person name="Brambilla E."/>
            <person name="Klenk H.-P."/>
            <person name="Eisen J.A."/>
        </authorList>
    </citation>
    <scope>NUCLEOTIDE SEQUENCE [LARGE SCALE GENOMIC DNA]</scope>
    <source>
        <strain evidence="2 3">DSM 2985</strain>
    </source>
</reference>
<dbReference type="PANTHER" id="PTHR43415:SF3">
    <property type="entry name" value="GNAT-FAMILY ACETYLTRANSFERASE"/>
    <property type="match status" value="1"/>
</dbReference>